<evidence type="ECO:0000313" key="7">
    <source>
        <dbReference type="Proteomes" id="UP000536720"/>
    </source>
</evidence>
<sequence length="305" mass="33058">MDRIECMRAFVVTVGENGFAAAARAMDVPRSKVSKQIQALEEAIGVQLLQRTTRSLHLTEAGAEYFEAAREVLAALDEAEQRARDGIGELRGVLRVNAPMSFGLRRLGKLIPLFHERHPNIELQVVLSDQQVDPVRGGFDVTIRIASMPDSTMIARQLAPAPRIMVAAPAYLSRAGVPQTPQDLRTHQCLNYGYLQSGVSLQLSNGKETQRVNVTGPLHVNNGDLLAQAAEAGMGIALLPDFIVEDALAAGRLVPVLCEWQAPAISINAVYSSARRLPQKTRAFIDFLVEQLATRQAAACAGSTD</sequence>
<keyword evidence="2" id="KW-0805">Transcription regulation</keyword>
<gene>
    <name evidence="6" type="ORF">HNO91_11375</name>
</gene>
<evidence type="ECO:0000256" key="3">
    <source>
        <dbReference type="ARBA" id="ARBA00023125"/>
    </source>
</evidence>
<dbReference type="InterPro" id="IPR058163">
    <property type="entry name" value="LysR-type_TF_proteobact-type"/>
</dbReference>
<dbReference type="InterPro" id="IPR000847">
    <property type="entry name" value="LysR_HTH_N"/>
</dbReference>
<dbReference type="GO" id="GO:0003677">
    <property type="term" value="F:DNA binding"/>
    <property type="evidence" value="ECO:0007669"/>
    <property type="project" value="UniProtKB-KW"/>
</dbReference>
<evidence type="ECO:0000256" key="1">
    <source>
        <dbReference type="ARBA" id="ARBA00009437"/>
    </source>
</evidence>
<dbReference type="RefSeq" id="WP_139649567.1">
    <property type="nucleotide sequence ID" value="NZ_JABFMO010000062.1"/>
</dbReference>
<dbReference type="EMBL" id="JABFMR010000007">
    <property type="protein sequence ID" value="NUT87029.1"/>
    <property type="molecule type" value="Genomic_DNA"/>
</dbReference>
<protein>
    <submittedName>
        <fullName evidence="6">LysR family transcriptional regulator</fullName>
    </submittedName>
</protein>
<proteinExistence type="inferred from homology"/>
<comment type="caution">
    <text evidence="6">The sequence shown here is derived from an EMBL/GenBank/DDBJ whole genome shotgun (WGS) entry which is preliminary data.</text>
</comment>
<dbReference type="FunFam" id="3.40.190.290:FF:000001">
    <property type="entry name" value="Transcriptional regulator, LysR family"/>
    <property type="match status" value="1"/>
</dbReference>
<dbReference type="Pfam" id="PF03466">
    <property type="entry name" value="LysR_substrate"/>
    <property type="match status" value="1"/>
</dbReference>
<comment type="similarity">
    <text evidence="1">Belongs to the LysR transcriptional regulatory family.</text>
</comment>
<dbReference type="GO" id="GO:0003700">
    <property type="term" value="F:DNA-binding transcription factor activity"/>
    <property type="evidence" value="ECO:0007669"/>
    <property type="project" value="InterPro"/>
</dbReference>
<dbReference type="SUPFAM" id="SSF53850">
    <property type="entry name" value="Periplasmic binding protein-like II"/>
    <property type="match status" value="1"/>
</dbReference>
<dbReference type="InterPro" id="IPR005119">
    <property type="entry name" value="LysR_subst-bd"/>
</dbReference>
<evidence type="ECO:0000256" key="4">
    <source>
        <dbReference type="ARBA" id="ARBA00023163"/>
    </source>
</evidence>
<evidence type="ECO:0000259" key="5">
    <source>
        <dbReference type="PROSITE" id="PS50931"/>
    </source>
</evidence>
<keyword evidence="3" id="KW-0238">DNA-binding</keyword>
<dbReference type="InterPro" id="IPR036388">
    <property type="entry name" value="WH-like_DNA-bd_sf"/>
</dbReference>
<reference evidence="6 7" key="1">
    <citation type="journal article" date="2020" name="Front. Plant Sci.">
        <title>Isolation of Rhizosphere Bacteria That Improve Quality and Water Stress Tolerance in Greenhouse Ornamentals.</title>
        <authorList>
            <person name="Nordstedt N.P."/>
            <person name="Jones M.L."/>
        </authorList>
    </citation>
    <scope>NUCLEOTIDE SEQUENCE [LARGE SCALE GENOMIC DNA]</scope>
    <source>
        <strain evidence="6 7">C7D2</strain>
    </source>
</reference>
<dbReference type="Gene3D" id="1.10.10.10">
    <property type="entry name" value="Winged helix-like DNA-binding domain superfamily/Winged helix DNA-binding domain"/>
    <property type="match status" value="1"/>
</dbReference>
<dbReference type="PROSITE" id="PS50931">
    <property type="entry name" value="HTH_LYSR"/>
    <property type="match status" value="1"/>
</dbReference>
<dbReference type="PANTHER" id="PTHR30537:SF5">
    <property type="entry name" value="HTH-TYPE TRANSCRIPTIONAL ACTIVATOR TTDR-RELATED"/>
    <property type="match status" value="1"/>
</dbReference>
<name>A0A7Y6DHE5_9PSED</name>
<dbReference type="PANTHER" id="PTHR30537">
    <property type="entry name" value="HTH-TYPE TRANSCRIPTIONAL REGULATOR"/>
    <property type="match status" value="1"/>
</dbReference>
<evidence type="ECO:0000313" key="6">
    <source>
        <dbReference type="EMBL" id="NUT87029.1"/>
    </source>
</evidence>
<feature type="domain" description="HTH lysR-type" evidence="5">
    <location>
        <begin position="1"/>
        <end position="59"/>
    </location>
</feature>
<dbReference type="InterPro" id="IPR036390">
    <property type="entry name" value="WH_DNA-bd_sf"/>
</dbReference>
<dbReference type="FunFam" id="1.10.10.10:FF:000001">
    <property type="entry name" value="LysR family transcriptional regulator"/>
    <property type="match status" value="1"/>
</dbReference>
<organism evidence="6 7">
    <name type="scientific">Pseudomonas corrugata</name>
    <dbReference type="NCBI Taxonomy" id="47879"/>
    <lineage>
        <taxon>Bacteria</taxon>
        <taxon>Pseudomonadati</taxon>
        <taxon>Pseudomonadota</taxon>
        <taxon>Gammaproteobacteria</taxon>
        <taxon>Pseudomonadales</taxon>
        <taxon>Pseudomonadaceae</taxon>
        <taxon>Pseudomonas</taxon>
    </lineage>
</organism>
<dbReference type="Gene3D" id="3.40.190.290">
    <property type="match status" value="1"/>
</dbReference>
<accession>A0A7Y6DHE5</accession>
<evidence type="ECO:0000256" key="2">
    <source>
        <dbReference type="ARBA" id="ARBA00023015"/>
    </source>
</evidence>
<dbReference type="CDD" id="cd08422">
    <property type="entry name" value="PBP2_CrgA_like"/>
    <property type="match status" value="1"/>
</dbReference>
<dbReference type="SUPFAM" id="SSF46785">
    <property type="entry name" value="Winged helix' DNA-binding domain"/>
    <property type="match status" value="1"/>
</dbReference>
<keyword evidence="4" id="KW-0804">Transcription</keyword>
<dbReference type="Pfam" id="PF00126">
    <property type="entry name" value="HTH_1"/>
    <property type="match status" value="1"/>
</dbReference>
<dbReference type="Proteomes" id="UP000536720">
    <property type="component" value="Unassembled WGS sequence"/>
</dbReference>
<dbReference type="AlphaFoldDB" id="A0A7Y6DHE5"/>